<reference evidence="10" key="1">
    <citation type="submission" date="2025-08" db="UniProtKB">
        <authorList>
            <consortium name="RefSeq"/>
        </authorList>
    </citation>
    <scope>IDENTIFICATION</scope>
    <source>
        <strain evidence="10">OHB3-1</strain>
    </source>
</reference>
<evidence type="ECO:0000313" key="10">
    <source>
        <dbReference type="RefSeq" id="XP_022131590.1"/>
    </source>
</evidence>
<dbReference type="EC" id="1.8.1.8" evidence="1"/>
<proteinExistence type="inferred from homology"/>
<keyword evidence="2" id="KW-0677">Repeat</keyword>
<dbReference type="GeneID" id="111004732"/>
<feature type="domain" description="Thioredoxin" evidence="8">
    <location>
        <begin position="38"/>
        <end position="205"/>
    </location>
</feature>
<comment type="catalytic activity">
    <reaction evidence="6">
        <text>[protein]-dithiol + NAD(+) = [protein]-disulfide + NADH + H(+)</text>
        <dbReference type="Rhea" id="RHEA:18749"/>
        <dbReference type="Rhea" id="RHEA-COMP:10593"/>
        <dbReference type="Rhea" id="RHEA-COMP:10594"/>
        <dbReference type="ChEBI" id="CHEBI:15378"/>
        <dbReference type="ChEBI" id="CHEBI:29950"/>
        <dbReference type="ChEBI" id="CHEBI:50058"/>
        <dbReference type="ChEBI" id="CHEBI:57540"/>
        <dbReference type="ChEBI" id="CHEBI:57945"/>
        <dbReference type="EC" id="1.8.1.8"/>
    </reaction>
</comment>
<dbReference type="OrthoDB" id="409136at2759"/>
<dbReference type="SUPFAM" id="SSF52833">
    <property type="entry name" value="Thioredoxin-like"/>
    <property type="match status" value="2"/>
</dbReference>
<dbReference type="Gene3D" id="3.40.30.10">
    <property type="entry name" value="Glutaredoxin"/>
    <property type="match status" value="2"/>
</dbReference>
<dbReference type="SUPFAM" id="SSF57889">
    <property type="entry name" value="Cysteine-rich domain"/>
    <property type="match status" value="1"/>
</dbReference>
<evidence type="ECO:0000313" key="9">
    <source>
        <dbReference type="Proteomes" id="UP000504603"/>
    </source>
</evidence>
<dbReference type="InterPro" id="IPR052259">
    <property type="entry name" value="Nucleoredoxin-like"/>
</dbReference>
<evidence type="ECO:0000256" key="3">
    <source>
        <dbReference type="ARBA" id="ARBA00023002"/>
    </source>
</evidence>
<organism evidence="9 10">
    <name type="scientific">Momordica charantia</name>
    <name type="common">Bitter gourd</name>
    <name type="synonym">Balsam pear</name>
    <dbReference type="NCBI Taxonomy" id="3673"/>
    <lineage>
        <taxon>Eukaryota</taxon>
        <taxon>Viridiplantae</taxon>
        <taxon>Streptophyta</taxon>
        <taxon>Embryophyta</taxon>
        <taxon>Tracheophyta</taxon>
        <taxon>Spermatophyta</taxon>
        <taxon>Magnoliopsida</taxon>
        <taxon>eudicotyledons</taxon>
        <taxon>Gunneridae</taxon>
        <taxon>Pentapetalae</taxon>
        <taxon>rosids</taxon>
        <taxon>fabids</taxon>
        <taxon>Cucurbitales</taxon>
        <taxon>Cucurbitaceae</taxon>
        <taxon>Momordiceae</taxon>
        <taxon>Momordica</taxon>
    </lineage>
</organism>
<dbReference type="InterPro" id="IPR013766">
    <property type="entry name" value="Thioredoxin_domain"/>
</dbReference>
<dbReference type="AlphaFoldDB" id="A0A6J1BQ43"/>
<keyword evidence="3" id="KW-0560">Oxidoreductase</keyword>
<accession>A0A6J1BQ43</accession>
<dbReference type="PANTHER" id="PTHR13871:SF81">
    <property type="entry name" value="NUCLEOREDOXIN 3-RELATED"/>
    <property type="match status" value="1"/>
</dbReference>
<protein>
    <recommendedName>
        <fullName evidence="1">protein-disulfide reductase</fullName>
        <ecNumber evidence="1">1.8.1.8</ecNumber>
    </recommendedName>
</protein>
<dbReference type="InterPro" id="IPR012336">
    <property type="entry name" value="Thioredoxin-like_fold"/>
</dbReference>
<dbReference type="InterPro" id="IPR036249">
    <property type="entry name" value="Thioredoxin-like_sf"/>
</dbReference>
<keyword evidence="9" id="KW-1185">Reference proteome</keyword>
<name>A0A6J1BQ43_MOMCH</name>
<evidence type="ECO:0000256" key="7">
    <source>
        <dbReference type="ARBA" id="ARBA00047804"/>
    </source>
</evidence>
<dbReference type="Proteomes" id="UP000504603">
    <property type="component" value="Unplaced"/>
</dbReference>
<dbReference type="InterPro" id="IPR046349">
    <property type="entry name" value="C1-like_sf"/>
</dbReference>
<dbReference type="Pfam" id="PF03107">
    <property type="entry name" value="C1_2"/>
    <property type="match status" value="1"/>
</dbReference>
<comment type="similarity">
    <text evidence="5">Belongs to the nucleoredoxin family.</text>
</comment>
<comment type="catalytic activity">
    <reaction evidence="7">
        <text>[protein]-dithiol + NADP(+) = [protein]-disulfide + NADPH + H(+)</text>
        <dbReference type="Rhea" id="RHEA:18753"/>
        <dbReference type="Rhea" id="RHEA-COMP:10593"/>
        <dbReference type="Rhea" id="RHEA-COMP:10594"/>
        <dbReference type="ChEBI" id="CHEBI:15378"/>
        <dbReference type="ChEBI" id="CHEBI:29950"/>
        <dbReference type="ChEBI" id="CHEBI:50058"/>
        <dbReference type="ChEBI" id="CHEBI:57783"/>
        <dbReference type="ChEBI" id="CHEBI:58349"/>
        <dbReference type="EC" id="1.8.1.8"/>
    </reaction>
</comment>
<evidence type="ECO:0000256" key="6">
    <source>
        <dbReference type="ARBA" id="ARBA00047388"/>
    </source>
</evidence>
<evidence type="ECO:0000256" key="1">
    <source>
        <dbReference type="ARBA" id="ARBA00012612"/>
    </source>
</evidence>
<dbReference type="InterPro" id="IPR004146">
    <property type="entry name" value="DC1"/>
</dbReference>
<dbReference type="PANTHER" id="PTHR13871">
    <property type="entry name" value="THIOREDOXIN"/>
    <property type="match status" value="1"/>
</dbReference>
<dbReference type="GO" id="GO:0047134">
    <property type="term" value="F:protein-disulfide reductase [NAD(P)H] activity"/>
    <property type="evidence" value="ECO:0007669"/>
    <property type="project" value="UniProtKB-EC"/>
</dbReference>
<evidence type="ECO:0000256" key="2">
    <source>
        <dbReference type="ARBA" id="ARBA00022737"/>
    </source>
</evidence>
<evidence type="ECO:0000259" key="8">
    <source>
        <dbReference type="PROSITE" id="PS51352"/>
    </source>
</evidence>
<keyword evidence="4" id="KW-0520">NAD</keyword>
<dbReference type="KEGG" id="mcha:111004732"/>
<evidence type="ECO:0000256" key="4">
    <source>
        <dbReference type="ARBA" id="ARBA00023027"/>
    </source>
</evidence>
<dbReference type="Pfam" id="PF13905">
    <property type="entry name" value="Thioredoxin_8"/>
    <property type="match status" value="2"/>
</dbReference>
<sequence length="430" mass="49084">MPFYEHQILPPIKIIIFTDENISRLQVIIPPNVAEFASSFLMAGPDCQANQDKNGDILQILAAQGVGFLLSGEEKVSPKLCAGKMICLFFSANWCRPCRTFTPQLVQLYNTLQTRGEKLEIILVSLDHDKNEFEQHVRTVPWLAVPFDVELRKLLCGKYHVDRIPSFVPLCGDEISKQNDMIGFIEDYGAEAFPFTRKRRQELKSVDCAKREEGRLEELLGNRGHNYVISRHGGKTPVSQLGGKTIGLYFGAYWSPPSRSFTEKLSKVYKDIMDTTENHSFEVILVSTDRNLDEFKLNIIDMPWLAIPYEDETRRDLYRIFDVKGIPALVVIGVDVKTVSENGRGLVSLYGAEAFPFTEARIEELEEAVKKEAEELPSNVEDIKHEHELKLELAKAYVCDFCKRHGRFWAFSCHVCDYDLHPSCVEQRNV</sequence>
<dbReference type="PROSITE" id="PS51352">
    <property type="entry name" value="THIOREDOXIN_2"/>
    <property type="match status" value="1"/>
</dbReference>
<gene>
    <name evidence="10" type="primary">LOC111004732</name>
</gene>
<dbReference type="RefSeq" id="XP_022131590.1">
    <property type="nucleotide sequence ID" value="XM_022275898.1"/>
</dbReference>
<evidence type="ECO:0000256" key="5">
    <source>
        <dbReference type="ARBA" id="ARBA00025782"/>
    </source>
</evidence>